<name>H6SR61_PARPM</name>
<evidence type="ECO:0000256" key="6">
    <source>
        <dbReference type="ARBA" id="ARBA00022989"/>
    </source>
</evidence>
<dbReference type="STRING" id="1150469.RSPPHO_03157"/>
<feature type="transmembrane region" description="Helical" evidence="8">
    <location>
        <begin position="238"/>
        <end position="262"/>
    </location>
</feature>
<dbReference type="GO" id="GO:0004582">
    <property type="term" value="F:dolichyl-phosphate beta-D-mannosyltransferase activity"/>
    <property type="evidence" value="ECO:0007669"/>
    <property type="project" value="UniProtKB-EC"/>
</dbReference>
<evidence type="ECO:0000256" key="4">
    <source>
        <dbReference type="ARBA" id="ARBA00022692"/>
    </source>
</evidence>
<evidence type="ECO:0000256" key="7">
    <source>
        <dbReference type="ARBA" id="ARBA00023136"/>
    </source>
</evidence>
<dbReference type="CDD" id="cd04187">
    <property type="entry name" value="DPM1_like_bac"/>
    <property type="match status" value="1"/>
</dbReference>
<dbReference type="AlphaFoldDB" id="H6SR61"/>
<dbReference type="InterPro" id="IPR050256">
    <property type="entry name" value="Glycosyltransferase_2"/>
</dbReference>
<reference evidence="10 11" key="1">
    <citation type="submission" date="2012-02" db="EMBL/GenBank/DDBJ databases">
        <title>Shotgun genome sequence of Phaeospirillum photometricum DSM 122.</title>
        <authorList>
            <person name="Duquesne K."/>
            <person name="Sturgis J."/>
        </authorList>
    </citation>
    <scope>NUCLEOTIDE SEQUENCE [LARGE SCALE GENOMIC DNA]</scope>
    <source>
        <strain evidence="11">DSM122</strain>
    </source>
</reference>
<keyword evidence="6 8" id="KW-1133">Transmembrane helix</keyword>
<feature type="domain" description="Glycosyltransferase 2-like" evidence="9">
    <location>
        <begin position="11"/>
        <end position="171"/>
    </location>
</feature>
<dbReference type="PANTHER" id="PTHR48090:SF3">
    <property type="entry name" value="UNDECAPRENYL-PHOSPHATE 4-DEOXY-4-FORMAMIDO-L-ARABINOSE TRANSFERASE"/>
    <property type="match status" value="1"/>
</dbReference>
<dbReference type="HOGENOM" id="CLU_033536_0_0_5"/>
<keyword evidence="1" id="KW-1003">Cell membrane</keyword>
<evidence type="ECO:0000256" key="3">
    <source>
        <dbReference type="ARBA" id="ARBA00022679"/>
    </source>
</evidence>
<evidence type="ECO:0000313" key="11">
    <source>
        <dbReference type="Proteomes" id="UP000033220"/>
    </source>
</evidence>
<dbReference type="EMBL" id="HE663493">
    <property type="protein sequence ID" value="CCG09783.1"/>
    <property type="molecule type" value="Genomic_DNA"/>
</dbReference>
<organism evidence="10 11">
    <name type="scientific">Pararhodospirillum photometricum DSM 122</name>
    <dbReference type="NCBI Taxonomy" id="1150469"/>
    <lineage>
        <taxon>Bacteria</taxon>
        <taxon>Pseudomonadati</taxon>
        <taxon>Pseudomonadota</taxon>
        <taxon>Alphaproteobacteria</taxon>
        <taxon>Rhodospirillales</taxon>
        <taxon>Rhodospirillaceae</taxon>
        <taxon>Pararhodospirillum</taxon>
    </lineage>
</organism>
<gene>
    <name evidence="10" type="ORF">RSPPHO_03157</name>
</gene>
<keyword evidence="2 10" id="KW-0328">Glycosyltransferase</keyword>
<dbReference type="InterPro" id="IPR001173">
    <property type="entry name" value="Glyco_trans_2-like"/>
</dbReference>
<sequence>MSDTPVAGLLSIVIPLYNEEDNVDPLCSALFDALTCLTRPYEVIMVDDGSSDATAQRLAAATECYRALTVVTFRRNVGQTAAMMAGIDHAQGDIIIPMDGDLQNDPRDIPLLLAKLDEGFDVVSGWRKERQDDALTRTFPSKIANWLISTVSGVPLSDYGCTLKAYRREVLSGYRLYGEMHRFVPIYARWQGARITEVPVRHHPRVAGKSKYGLNRIIKVLLDLMVVKFLTQFETKPIYVFGGLGFFLFVVAFFSLAGGIWLRLFEDIHLNQTPLMLLSAMCVITGMMCMLLGLVAELLVRIYFESQGKTNYTIKSVIRGQPSA</sequence>
<evidence type="ECO:0000313" key="10">
    <source>
        <dbReference type="EMBL" id="CCG09783.1"/>
    </source>
</evidence>
<dbReference type="KEGG" id="rpm:RSPPHO_03157"/>
<dbReference type="Gene3D" id="3.90.550.10">
    <property type="entry name" value="Spore Coat Polysaccharide Biosynthesis Protein SpsA, Chain A"/>
    <property type="match status" value="1"/>
</dbReference>
<evidence type="ECO:0000256" key="5">
    <source>
        <dbReference type="ARBA" id="ARBA00022985"/>
    </source>
</evidence>
<dbReference type="eggNOG" id="COG0463">
    <property type="taxonomic scope" value="Bacteria"/>
</dbReference>
<evidence type="ECO:0000256" key="8">
    <source>
        <dbReference type="SAM" id="Phobius"/>
    </source>
</evidence>
<dbReference type="GO" id="GO:0009103">
    <property type="term" value="P:lipopolysaccharide biosynthetic process"/>
    <property type="evidence" value="ECO:0007669"/>
    <property type="project" value="UniProtKB-KW"/>
</dbReference>
<evidence type="ECO:0000259" key="9">
    <source>
        <dbReference type="Pfam" id="PF00535"/>
    </source>
</evidence>
<feature type="transmembrane region" description="Helical" evidence="8">
    <location>
        <begin position="274"/>
        <end position="300"/>
    </location>
</feature>
<keyword evidence="11" id="KW-1185">Reference proteome</keyword>
<dbReference type="PANTHER" id="PTHR48090">
    <property type="entry name" value="UNDECAPRENYL-PHOSPHATE 4-DEOXY-4-FORMAMIDO-L-ARABINOSE TRANSFERASE-RELATED"/>
    <property type="match status" value="1"/>
</dbReference>
<dbReference type="OrthoDB" id="9807795at2"/>
<dbReference type="SUPFAM" id="SSF53448">
    <property type="entry name" value="Nucleotide-diphospho-sugar transferases"/>
    <property type="match status" value="1"/>
</dbReference>
<keyword evidence="5" id="KW-0448">Lipopolysaccharide biosynthesis</keyword>
<keyword evidence="7 8" id="KW-0472">Membrane</keyword>
<evidence type="ECO:0000256" key="1">
    <source>
        <dbReference type="ARBA" id="ARBA00022475"/>
    </source>
</evidence>
<keyword evidence="3 10" id="KW-0808">Transferase</keyword>
<dbReference type="PATRIC" id="fig|1150469.3.peg.3556"/>
<dbReference type="EC" id="2.4.1.83" evidence="10"/>
<proteinExistence type="predicted"/>
<dbReference type="GO" id="GO:0005886">
    <property type="term" value="C:plasma membrane"/>
    <property type="evidence" value="ECO:0007669"/>
    <property type="project" value="TreeGrafter"/>
</dbReference>
<keyword evidence="4 8" id="KW-0812">Transmembrane</keyword>
<protein>
    <submittedName>
        <fullName evidence="10">Glycosyl transferase, family 2</fullName>
        <ecNumber evidence="10">2.4.1.83</ecNumber>
    </submittedName>
</protein>
<dbReference type="InterPro" id="IPR029044">
    <property type="entry name" value="Nucleotide-diphossugar_trans"/>
</dbReference>
<dbReference type="Pfam" id="PF00535">
    <property type="entry name" value="Glycos_transf_2"/>
    <property type="match status" value="1"/>
</dbReference>
<dbReference type="GO" id="GO:0099621">
    <property type="term" value="F:undecaprenyl-phosphate 4-deoxy-4-formamido-L-arabinose transferase activity"/>
    <property type="evidence" value="ECO:0007669"/>
    <property type="project" value="TreeGrafter"/>
</dbReference>
<accession>H6SR61</accession>
<dbReference type="Proteomes" id="UP000033220">
    <property type="component" value="Chromosome DSM 122"/>
</dbReference>
<dbReference type="RefSeq" id="WP_014416411.1">
    <property type="nucleotide sequence ID" value="NC_017059.1"/>
</dbReference>
<evidence type="ECO:0000256" key="2">
    <source>
        <dbReference type="ARBA" id="ARBA00022676"/>
    </source>
</evidence>